<evidence type="ECO:0000256" key="1">
    <source>
        <dbReference type="SAM" id="Phobius"/>
    </source>
</evidence>
<dbReference type="AlphaFoldDB" id="A0A918TUG4"/>
<comment type="caution">
    <text evidence="2">The sequence shown here is derived from an EMBL/GenBank/DDBJ whole genome shotgun (WGS) entry which is preliminary data.</text>
</comment>
<dbReference type="Proteomes" id="UP000644507">
    <property type="component" value="Unassembled WGS sequence"/>
</dbReference>
<keyword evidence="1" id="KW-1133">Transmembrane helix</keyword>
<evidence type="ECO:0000313" key="2">
    <source>
        <dbReference type="EMBL" id="GHC62454.1"/>
    </source>
</evidence>
<name>A0A918TUG4_9BACT</name>
<keyword evidence="3" id="KW-1185">Reference proteome</keyword>
<dbReference type="EMBL" id="BMXI01000015">
    <property type="protein sequence ID" value="GHC62454.1"/>
    <property type="molecule type" value="Genomic_DNA"/>
</dbReference>
<organism evidence="2 3">
    <name type="scientific">Roseibacillus persicicus</name>
    <dbReference type="NCBI Taxonomy" id="454148"/>
    <lineage>
        <taxon>Bacteria</taxon>
        <taxon>Pseudomonadati</taxon>
        <taxon>Verrucomicrobiota</taxon>
        <taxon>Verrucomicrobiia</taxon>
        <taxon>Verrucomicrobiales</taxon>
        <taxon>Verrucomicrobiaceae</taxon>
        <taxon>Roseibacillus</taxon>
    </lineage>
</organism>
<reference evidence="2" key="2">
    <citation type="submission" date="2020-09" db="EMBL/GenBank/DDBJ databases">
        <authorList>
            <person name="Sun Q."/>
            <person name="Kim S."/>
        </authorList>
    </citation>
    <scope>NUCLEOTIDE SEQUENCE</scope>
    <source>
        <strain evidence="2">KCTC 12988</strain>
    </source>
</reference>
<keyword evidence="1" id="KW-0472">Membrane</keyword>
<dbReference type="RefSeq" id="WP_189572226.1">
    <property type="nucleotide sequence ID" value="NZ_BMXI01000015.1"/>
</dbReference>
<reference evidence="2" key="1">
    <citation type="journal article" date="2014" name="Int. J. Syst. Evol. Microbiol.">
        <title>Complete genome sequence of Corynebacterium casei LMG S-19264T (=DSM 44701T), isolated from a smear-ripened cheese.</title>
        <authorList>
            <consortium name="US DOE Joint Genome Institute (JGI-PGF)"/>
            <person name="Walter F."/>
            <person name="Albersmeier A."/>
            <person name="Kalinowski J."/>
            <person name="Ruckert C."/>
        </authorList>
    </citation>
    <scope>NUCLEOTIDE SEQUENCE</scope>
    <source>
        <strain evidence="2">KCTC 12988</strain>
    </source>
</reference>
<protein>
    <submittedName>
        <fullName evidence="2">Uncharacterized protein</fullName>
    </submittedName>
</protein>
<sequence>MDSRTQSHKQELVRQLAGYRSTLKVPDTRHLLSQSKNLLNVAGKLPATMNARPARTVMITAGAACLLVLLLKPKRKRKKNKTVIEKQSTLPGQLFAFTLSITQPLMRVWLTEQARRWLRK</sequence>
<keyword evidence="1" id="KW-0812">Transmembrane</keyword>
<gene>
    <name evidence="2" type="ORF">GCM10007100_32340</name>
</gene>
<evidence type="ECO:0000313" key="3">
    <source>
        <dbReference type="Proteomes" id="UP000644507"/>
    </source>
</evidence>
<accession>A0A918TUG4</accession>
<proteinExistence type="predicted"/>
<feature type="transmembrane region" description="Helical" evidence="1">
    <location>
        <begin position="54"/>
        <end position="71"/>
    </location>
</feature>